<sequence>MGCIVFTALSGAFLRETDSSLLLCAAVNCDHCPVSGRSLALGQVSDLCIISSGINILKKANNILIFLGEQFDLINLLMVLGSWRPVGLTVMLKITSCFLFFKGKSHLAIVQRVNNEGEGDPFYEVLGIVTLEDVIEEIIKSEILDETDLYTDNRTKKKVAHRERKQDFSAFKQTDSEMKVKISPQLLLAMHRFLATEVEAFSPSQMSEKILLRLLKHPNVIQELKYDEKNKKAPEYYLYQRNKPVDYFVLILQGKVEVEAGKEGMKFEASAFSYYGVMALTASPGENKSPPRPCGLNHSDSLSRSDRIDAITPTLGSSNNQLNSSFLQVYIPDYSVRALSDLQFVKISRQQYQNALMASRMDKTPQSSDSENTKIELTLTELHDGLPDETANLLNEQNCVTHSKANHSLHSEGAI</sequence>
<evidence type="ECO:0000256" key="1">
    <source>
        <dbReference type="RuleBase" id="RU369091"/>
    </source>
</evidence>
<dbReference type="GO" id="GO:0005886">
    <property type="term" value="C:plasma membrane"/>
    <property type="evidence" value="ECO:0007669"/>
    <property type="project" value="UniProtKB-SubCell"/>
</dbReference>
<proteinExistence type="inferred from homology"/>
<comment type="subcellular location">
    <subcellularLocation>
        <location evidence="1">Cell membrane</location>
        <topology evidence="1">Multi-pass membrane protein</topology>
    </subcellularLocation>
</comment>
<accession>A0A8C0W2N0</accession>
<dbReference type="Pfam" id="PF25562">
    <property type="entry name" value="CNBH_CNNM2_C"/>
    <property type="match status" value="1"/>
</dbReference>
<dbReference type="InterPro" id="IPR018490">
    <property type="entry name" value="cNMP-bd_dom_sf"/>
</dbReference>
<dbReference type="PANTHER" id="PTHR12064">
    <property type="entry name" value="METAL TRANSPORTER CNNM"/>
    <property type="match status" value="1"/>
</dbReference>
<dbReference type="Gene3D" id="2.60.120.10">
    <property type="entry name" value="Jelly Rolls"/>
    <property type="match status" value="1"/>
</dbReference>
<dbReference type="PANTHER" id="PTHR12064:SF22">
    <property type="entry name" value="METAL TRANSPORTER CNNM2"/>
    <property type="match status" value="1"/>
</dbReference>
<name>A0A8C0W2N0_CASCN</name>
<dbReference type="InterPro" id="IPR014710">
    <property type="entry name" value="RmlC-like_jellyroll"/>
</dbReference>
<gene>
    <name evidence="2" type="primary">LOC109687875</name>
</gene>
<dbReference type="Ensembl" id="ENSCCNT00000004564.1">
    <property type="protein sequence ID" value="ENSCCNP00000003473.1"/>
    <property type="gene ID" value="ENSCCNG00000003714.1"/>
</dbReference>
<dbReference type="GO" id="GO:0010960">
    <property type="term" value="P:magnesium ion homeostasis"/>
    <property type="evidence" value="ECO:0007669"/>
    <property type="project" value="InterPro"/>
</dbReference>
<dbReference type="InterPro" id="IPR046342">
    <property type="entry name" value="CBS_dom_sf"/>
</dbReference>
<dbReference type="InterPro" id="IPR045095">
    <property type="entry name" value="ACDP"/>
</dbReference>
<dbReference type="GO" id="GO:0015095">
    <property type="term" value="F:magnesium ion transmembrane transporter activity"/>
    <property type="evidence" value="ECO:0007669"/>
    <property type="project" value="TreeGrafter"/>
</dbReference>
<dbReference type="SUPFAM" id="SSF51206">
    <property type="entry name" value="cAMP-binding domain-like"/>
    <property type="match status" value="1"/>
</dbReference>
<dbReference type="AlphaFoldDB" id="A0A8C0W2N0"/>
<reference evidence="2" key="1">
    <citation type="submission" date="2023-09" db="UniProtKB">
        <authorList>
            <consortium name="Ensembl"/>
        </authorList>
    </citation>
    <scope>IDENTIFICATION</scope>
</reference>
<comment type="similarity">
    <text evidence="1">Belongs to the ACDP family.</text>
</comment>
<evidence type="ECO:0000313" key="2">
    <source>
        <dbReference type="Ensembl" id="ENSCCNP00000003473.1"/>
    </source>
</evidence>
<comment type="function">
    <text evidence="1">Metal transporter.</text>
</comment>
<organism evidence="2">
    <name type="scientific">Castor canadensis</name>
    <name type="common">American beaver</name>
    <dbReference type="NCBI Taxonomy" id="51338"/>
    <lineage>
        <taxon>Eukaryota</taxon>
        <taxon>Metazoa</taxon>
        <taxon>Chordata</taxon>
        <taxon>Craniata</taxon>
        <taxon>Vertebrata</taxon>
        <taxon>Euteleostomi</taxon>
        <taxon>Mammalia</taxon>
        <taxon>Eutheria</taxon>
        <taxon>Euarchontoglires</taxon>
        <taxon>Glires</taxon>
        <taxon>Rodentia</taxon>
        <taxon>Castorimorpha</taxon>
        <taxon>Castoridae</taxon>
        <taxon>Castor</taxon>
    </lineage>
</organism>
<protein>
    <recommendedName>
        <fullName evidence="1">Metal transporter</fullName>
    </recommendedName>
</protein>
<dbReference type="Gene3D" id="3.10.580.10">
    <property type="entry name" value="CBS-domain"/>
    <property type="match status" value="1"/>
</dbReference>